<dbReference type="Gene3D" id="3.30.450.20">
    <property type="entry name" value="PAS domain"/>
    <property type="match status" value="1"/>
</dbReference>
<evidence type="ECO:0000259" key="4">
    <source>
        <dbReference type="PROSITE" id="PS50921"/>
    </source>
</evidence>
<dbReference type="PROSITE" id="PS50921">
    <property type="entry name" value="ANTAR"/>
    <property type="match status" value="1"/>
</dbReference>
<dbReference type="InterPro" id="IPR013655">
    <property type="entry name" value="PAS_fold_3"/>
</dbReference>
<dbReference type="EMBL" id="JAGFBM010000007">
    <property type="protein sequence ID" value="MBO3085463.1"/>
    <property type="molecule type" value="Genomic_DNA"/>
</dbReference>
<dbReference type="Proteomes" id="UP000678317">
    <property type="component" value="Unassembled WGS sequence"/>
</dbReference>
<reference evidence="5 6" key="1">
    <citation type="submission" date="2021-03" db="EMBL/GenBank/DDBJ databases">
        <title>novel species in genus Cellulomonas.</title>
        <authorList>
            <person name="Zhang G."/>
        </authorList>
    </citation>
    <scope>NUCLEOTIDE SEQUENCE [LARGE SCALE GENOMIC DNA]</scope>
    <source>
        <strain evidence="6">zg-ZUI188</strain>
    </source>
</reference>
<gene>
    <name evidence="5" type="ORF">J4035_12515</name>
</gene>
<dbReference type="InterPro" id="IPR005561">
    <property type="entry name" value="ANTAR"/>
</dbReference>
<dbReference type="InterPro" id="IPR035965">
    <property type="entry name" value="PAS-like_dom_sf"/>
</dbReference>
<dbReference type="InterPro" id="IPR002645">
    <property type="entry name" value="STAS_dom"/>
</dbReference>
<dbReference type="PROSITE" id="PS50112">
    <property type="entry name" value="PAS"/>
    <property type="match status" value="1"/>
</dbReference>
<feature type="domain" description="PAS" evidence="2">
    <location>
        <begin position="23"/>
        <end position="68"/>
    </location>
</feature>
<feature type="region of interest" description="Disordered" evidence="1">
    <location>
        <begin position="302"/>
        <end position="331"/>
    </location>
</feature>
<sequence>MTTPTSMALGQFSFSPDAPRWLWSDAMYTLHGMEPGDVVPTRELFLSHVHPEDRGRVEYALHASVVERVPAGCDYRLADLSGETRDVVIALAPARPDDLTATVSGVLIDDSTRQREAISAGVNAELQRALESHAVIDQAKGALMLVYGVDAEEAFQMLRWASQQRSVRLRVLAERLVGAVRSFGGMGPQLRARMDETFVAVLEDGDLPVQRTTAEPVRLSVDLAATTPTLRVSGRVDLASLRELAGALSRLTAAGEGRDGVVVDLRGVPVVGAAARFVLATAKRRNEARGIAMQILASPHLPMSPSRAWTTEEDRRPRGTQRASATTSPGG</sequence>
<organism evidence="5 6">
    <name type="scientific">Cellulomonas fengjieae</name>
    <dbReference type="NCBI Taxonomy" id="2819978"/>
    <lineage>
        <taxon>Bacteria</taxon>
        <taxon>Bacillati</taxon>
        <taxon>Actinomycetota</taxon>
        <taxon>Actinomycetes</taxon>
        <taxon>Micrococcales</taxon>
        <taxon>Cellulomonadaceae</taxon>
        <taxon>Cellulomonas</taxon>
    </lineage>
</organism>
<evidence type="ECO:0000259" key="2">
    <source>
        <dbReference type="PROSITE" id="PS50112"/>
    </source>
</evidence>
<dbReference type="Gene3D" id="3.30.750.24">
    <property type="entry name" value="STAS domain"/>
    <property type="match status" value="1"/>
</dbReference>
<protein>
    <submittedName>
        <fullName evidence="5">ANTAR domain-containing protein</fullName>
    </submittedName>
</protein>
<evidence type="ECO:0000256" key="1">
    <source>
        <dbReference type="SAM" id="MobiDB-lite"/>
    </source>
</evidence>
<dbReference type="Pfam" id="PF08447">
    <property type="entry name" value="PAS_3"/>
    <property type="match status" value="1"/>
</dbReference>
<evidence type="ECO:0000259" key="3">
    <source>
        <dbReference type="PROSITE" id="PS50801"/>
    </source>
</evidence>
<keyword evidence="6" id="KW-1185">Reference proteome</keyword>
<evidence type="ECO:0000313" key="6">
    <source>
        <dbReference type="Proteomes" id="UP000678317"/>
    </source>
</evidence>
<dbReference type="SUPFAM" id="SSF52091">
    <property type="entry name" value="SpoIIaa-like"/>
    <property type="match status" value="1"/>
</dbReference>
<dbReference type="InterPro" id="IPR036513">
    <property type="entry name" value="STAS_dom_sf"/>
</dbReference>
<dbReference type="SMART" id="SM01012">
    <property type="entry name" value="ANTAR"/>
    <property type="match status" value="1"/>
</dbReference>
<dbReference type="PROSITE" id="PS50801">
    <property type="entry name" value="STAS"/>
    <property type="match status" value="1"/>
</dbReference>
<dbReference type="Gene3D" id="1.10.10.10">
    <property type="entry name" value="Winged helix-like DNA-binding domain superfamily/Winged helix DNA-binding domain"/>
    <property type="match status" value="1"/>
</dbReference>
<dbReference type="Pfam" id="PF03861">
    <property type="entry name" value="ANTAR"/>
    <property type="match status" value="1"/>
</dbReference>
<dbReference type="SUPFAM" id="SSF55785">
    <property type="entry name" value="PYP-like sensor domain (PAS domain)"/>
    <property type="match status" value="1"/>
</dbReference>
<dbReference type="InterPro" id="IPR036388">
    <property type="entry name" value="WH-like_DNA-bd_sf"/>
</dbReference>
<dbReference type="SUPFAM" id="SSF52172">
    <property type="entry name" value="CheY-like"/>
    <property type="match status" value="1"/>
</dbReference>
<accession>A0ABS3SI92</accession>
<comment type="caution">
    <text evidence="5">The sequence shown here is derived from an EMBL/GenBank/DDBJ whole genome shotgun (WGS) entry which is preliminary data.</text>
</comment>
<dbReference type="InterPro" id="IPR000014">
    <property type="entry name" value="PAS"/>
</dbReference>
<feature type="domain" description="ANTAR" evidence="4">
    <location>
        <begin position="115"/>
        <end position="177"/>
    </location>
</feature>
<name>A0ABS3SI92_9CELL</name>
<evidence type="ECO:0000313" key="5">
    <source>
        <dbReference type="EMBL" id="MBO3085463.1"/>
    </source>
</evidence>
<dbReference type="RefSeq" id="WP_208289848.1">
    <property type="nucleotide sequence ID" value="NZ_CP074404.1"/>
</dbReference>
<dbReference type="InterPro" id="IPR011006">
    <property type="entry name" value="CheY-like_superfamily"/>
</dbReference>
<proteinExistence type="predicted"/>
<feature type="domain" description="STAS" evidence="3">
    <location>
        <begin position="230"/>
        <end position="295"/>
    </location>
</feature>
<feature type="compositionally biased region" description="Polar residues" evidence="1">
    <location>
        <begin position="321"/>
        <end position="331"/>
    </location>
</feature>